<protein>
    <submittedName>
        <fullName evidence="1">Uncharacterized protein</fullName>
    </submittedName>
</protein>
<dbReference type="AlphaFoldDB" id="A0AAN6Q724"/>
<accession>A0AAN6Q724</accession>
<dbReference type="EMBL" id="MU863627">
    <property type="protein sequence ID" value="KAK4104106.1"/>
    <property type="molecule type" value="Genomic_DNA"/>
</dbReference>
<sequence>MVAHATYYNLDRPQAGANDLIALISGDLTVGCWFGSNSDRDVSDRRVPQVLVIDDGVPADMVEGVTEAARANGVKVITARLSVFHSGKDFAGAMRPIVYPPPPVRKTSELVVSGRSV</sequence>
<name>A0AAN6Q724_9PEZI</name>
<evidence type="ECO:0000313" key="2">
    <source>
        <dbReference type="Proteomes" id="UP001305647"/>
    </source>
</evidence>
<gene>
    <name evidence="1" type="ORF">N658DRAFT_243085</name>
</gene>
<proteinExistence type="predicted"/>
<reference evidence="1" key="1">
    <citation type="journal article" date="2023" name="Mol. Phylogenet. Evol.">
        <title>Genome-scale phylogeny and comparative genomics of the fungal order Sordariales.</title>
        <authorList>
            <person name="Hensen N."/>
            <person name="Bonometti L."/>
            <person name="Westerberg I."/>
            <person name="Brannstrom I.O."/>
            <person name="Guillou S."/>
            <person name="Cros-Aarteil S."/>
            <person name="Calhoun S."/>
            <person name="Haridas S."/>
            <person name="Kuo A."/>
            <person name="Mondo S."/>
            <person name="Pangilinan J."/>
            <person name="Riley R."/>
            <person name="LaButti K."/>
            <person name="Andreopoulos B."/>
            <person name="Lipzen A."/>
            <person name="Chen C."/>
            <person name="Yan M."/>
            <person name="Daum C."/>
            <person name="Ng V."/>
            <person name="Clum A."/>
            <person name="Steindorff A."/>
            <person name="Ohm R.A."/>
            <person name="Martin F."/>
            <person name="Silar P."/>
            <person name="Natvig D.O."/>
            <person name="Lalanne C."/>
            <person name="Gautier V."/>
            <person name="Ament-Velasquez S.L."/>
            <person name="Kruys A."/>
            <person name="Hutchinson M.I."/>
            <person name="Powell A.J."/>
            <person name="Barry K."/>
            <person name="Miller A.N."/>
            <person name="Grigoriev I.V."/>
            <person name="Debuchy R."/>
            <person name="Gladieux P."/>
            <person name="Hiltunen Thoren M."/>
            <person name="Johannesson H."/>
        </authorList>
    </citation>
    <scope>NUCLEOTIDE SEQUENCE</scope>
    <source>
        <strain evidence="1">CBS 757.83</strain>
    </source>
</reference>
<comment type="caution">
    <text evidence="1">The sequence shown here is derived from an EMBL/GenBank/DDBJ whole genome shotgun (WGS) entry which is preliminary data.</text>
</comment>
<evidence type="ECO:0000313" key="1">
    <source>
        <dbReference type="EMBL" id="KAK4104106.1"/>
    </source>
</evidence>
<keyword evidence="2" id="KW-1185">Reference proteome</keyword>
<dbReference type="Proteomes" id="UP001305647">
    <property type="component" value="Unassembled WGS sequence"/>
</dbReference>
<reference evidence="1" key="2">
    <citation type="submission" date="2023-05" db="EMBL/GenBank/DDBJ databases">
        <authorList>
            <consortium name="Lawrence Berkeley National Laboratory"/>
            <person name="Steindorff A."/>
            <person name="Hensen N."/>
            <person name="Bonometti L."/>
            <person name="Westerberg I."/>
            <person name="Brannstrom I.O."/>
            <person name="Guillou S."/>
            <person name="Cros-Aarteil S."/>
            <person name="Calhoun S."/>
            <person name="Haridas S."/>
            <person name="Kuo A."/>
            <person name="Mondo S."/>
            <person name="Pangilinan J."/>
            <person name="Riley R."/>
            <person name="Labutti K."/>
            <person name="Andreopoulos B."/>
            <person name="Lipzen A."/>
            <person name="Chen C."/>
            <person name="Yanf M."/>
            <person name="Daum C."/>
            <person name="Ng V."/>
            <person name="Clum A."/>
            <person name="Ohm R."/>
            <person name="Martin F."/>
            <person name="Silar P."/>
            <person name="Natvig D."/>
            <person name="Lalanne C."/>
            <person name="Gautier V."/>
            <person name="Ament-Velasquez S.L."/>
            <person name="Kruys A."/>
            <person name="Hutchinson M.I."/>
            <person name="Powell A.J."/>
            <person name="Barry K."/>
            <person name="Miller A.N."/>
            <person name="Grigoriev I.V."/>
            <person name="Debuchy R."/>
            <person name="Gladieux P."/>
            <person name="Thoren M.H."/>
            <person name="Johannesson H."/>
        </authorList>
    </citation>
    <scope>NUCLEOTIDE SEQUENCE</scope>
    <source>
        <strain evidence="1">CBS 757.83</strain>
    </source>
</reference>
<organism evidence="1 2">
    <name type="scientific">Parathielavia hyrcaniae</name>
    <dbReference type="NCBI Taxonomy" id="113614"/>
    <lineage>
        <taxon>Eukaryota</taxon>
        <taxon>Fungi</taxon>
        <taxon>Dikarya</taxon>
        <taxon>Ascomycota</taxon>
        <taxon>Pezizomycotina</taxon>
        <taxon>Sordariomycetes</taxon>
        <taxon>Sordariomycetidae</taxon>
        <taxon>Sordariales</taxon>
        <taxon>Chaetomiaceae</taxon>
        <taxon>Parathielavia</taxon>
    </lineage>
</organism>